<accession>A0A0E3MU06</accession>
<gene>
    <name evidence="1" type="primary">psiA</name>
</gene>
<proteinExistence type="predicted"/>
<dbReference type="Pfam" id="PF06952">
    <property type="entry name" value="PsiA"/>
    <property type="match status" value="1"/>
</dbReference>
<dbReference type="EMBL" id="KP125893">
    <property type="protein sequence ID" value="AKA86901.1"/>
    <property type="molecule type" value="Genomic_DNA"/>
</dbReference>
<reference evidence="1" key="1">
    <citation type="submission" date="2014-11" db="EMBL/GenBank/DDBJ databases">
        <title>Molecular Dissection of F12 Plasmids Harboring blaKPC-2 From Clinicl Klebsiella pneumonia.</title>
        <authorList>
            <person name="Jiang X."/>
            <person name="Zhang Y."/>
            <person name="Shen P."/>
            <person name="Tang Y."/>
            <person name="Liang W."/>
            <person name="Li G."/>
        </authorList>
    </citation>
    <scope>NUCLEOTIDE SEQUENCE</scope>
    <source>
        <strain evidence="1">HS08204</strain>
        <plasmid evidence="1">pHS08204</plasmid>
    </source>
</reference>
<dbReference type="InterPro" id="IPR009713">
    <property type="entry name" value="Uncharacterised_PsiA"/>
</dbReference>
<dbReference type="NCBIfam" id="NF010258">
    <property type="entry name" value="PRK13704.1"/>
    <property type="match status" value="1"/>
</dbReference>
<organism evidence="1">
    <name type="scientific">Klebsiella pneumoniae subsp. pneumoniae</name>
    <dbReference type="NCBI Taxonomy" id="72407"/>
    <lineage>
        <taxon>Bacteria</taxon>
        <taxon>Pseudomonadati</taxon>
        <taxon>Pseudomonadota</taxon>
        <taxon>Gammaproteobacteria</taxon>
        <taxon>Enterobacterales</taxon>
        <taxon>Enterobacteriaceae</taxon>
        <taxon>Klebsiella/Raoultella group</taxon>
        <taxon>Klebsiella</taxon>
        <taxon>Klebsiella pneumoniae complex</taxon>
    </lineage>
</organism>
<evidence type="ECO:0000313" key="1">
    <source>
        <dbReference type="EMBL" id="AKA86901.1"/>
    </source>
</evidence>
<protein>
    <submittedName>
        <fullName evidence="1">PsiA</fullName>
    </submittedName>
</protein>
<dbReference type="AlphaFoldDB" id="A0A0E3MU06"/>
<sequence length="240" mass="28258">MIHSSRSLVTLQPARQAALQAIMTVEDARQRGARLPSMPHVRTFLRLLTGSGRINNEVARRIPGLYRDPKDRLSNLKQVEEALDVLIASNGEYCPLPLSQDVQSELFPEVRHARGERRTQRQNIAFTRKMRREARKVEQSWLLRQNLLGQAVTELNFQSPETVNSWYRRWSDEFDASELEPAFWRWQTRFTSLRDLRWLLCAHAPLYEVMHEIRFIVQESEEAILERERWLVPNKLICRG</sequence>
<dbReference type="RefSeq" id="WP_022631512.1">
    <property type="nucleotide sequence ID" value="NZ_CP087614.1"/>
</dbReference>
<geneLocation type="plasmid" evidence="1">
    <name>pHS08204</name>
</geneLocation>
<name>A0A0E3MU06_KLEPN</name>
<keyword evidence="1" id="KW-0614">Plasmid</keyword>